<feature type="compositionally biased region" description="Basic residues" evidence="4">
    <location>
        <begin position="612"/>
        <end position="624"/>
    </location>
</feature>
<dbReference type="GO" id="GO:0006189">
    <property type="term" value="P:'de novo' IMP biosynthetic process"/>
    <property type="evidence" value="ECO:0007669"/>
    <property type="project" value="InterPro"/>
</dbReference>
<dbReference type="Pfam" id="PF01071">
    <property type="entry name" value="GARS_A"/>
    <property type="match status" value="1"/>
</dbReference>
<dbReference type="InterPro" id="IPR036676">
    <property type="entry name" value="PurM-like_C_sf"/>
</dbReference>
<dbReference type="SUPFAM" id="SSF56059">
    <property type="entry name" value="Glutathione synthetase ATP-binding domain-like"/>
    <property type="match status" value="1"/>
</dbReference>
<dbReference type="Gene3D" id="3.90.600.10">
    <property type="entry name" value="Phosphoribosylglycinamide synthetase, C-terminal domain"/>
    <property type="match status" value="1"/>
</dbReference>
<dbReference type="SMART" id="SM01209">
    <property type="entry name" value="GARS_A"/>
    <property type="match status" value="1"/>
</dbReference>
<comment type="caution">
    <text evidence="8">The sequence shown here is derived from an EMBL/GenBank/DDBJ whole genome shotgun (WGS) entry which is preliminary data.</text>
</comment>
<evidence type="ECO:0000313" key="8">
    <source>
        <dbReference type="EMBL" id="CAF1234142.1"/>
    </source>
</evidence>
<dbReference type="SUPFAM" id="SSF53328">
    <property type="entry name" value="Formyltransferase"/>
    <property type="match status" value="1"/>
</dbReference>
<dbReference type="GO" id="GO:0005829">
    <property type="term" value="C:cytosol"/>
    <property type="evidence" value="ECO:0007669"/>
    <property type="project" value="TreeGrafter"/>
</dbReference>
<dbReference type="Gene3D" id="3.40.50.20">
    <property type="match status" value="1"/>
</dbReference>
<evidence type="ECO:0000259" key="7">
    <source>
        <dbReference type="Pfam" id="PF02844"/>
    </source>
</evidence>
<feature type="domain" description="Phosphoribosylglycinamide synthetase ATP-grasp (A)" evidence="6">
    <location>
        <begin position="260"/>
        <end position="400"/>
    </location>
</feature>
<dbReference type="InterPro" id="IPR020562">
    <property type="entry name" value="PRibGlycinamide_synth_N"/>
</dbReference>
<feature type="compositionally biased region" description="Basic and acidic residues" evidence="4">
    <location>
        <begin position="625"/>
        <end position="634"/>
    </location>
</feature>
<dbReference type="GO" id="GO:0004637">
    <property type="term" value="F:phosphoribosylamine-glycine ligase activity"/>
    <property type="evidence" value="ECO:0007669"/>
    <property type="project" value="InterPro"/>
</dbReference>
<dbReference type="OrthoDB" id="2018833at2759"/>
<keyword evidence="2" id="KW-0547">Nucleotide-binding</keyword>
<keyword evidence="3" id="KW-0067">ATP-binding</keyword>
<dbReference type="Proteomes" id="UP000663852">
    <property type="component" value="Unassembled WGS sequence"/>
</dbReference>
<protein>
    <submittedName>
        <fullName evidence="8">Uncharacterized protein</fullName>
    </submittedName>
</protein>
<dbReference type="GO" id="GO:0004641">
    <property type="term" value="F:phosphoribosylformylglycinamidine cyclo-ligase activity"/>
    <property type="evidence" value="ECO:0007669"/>
    <property type="project" value="InterPro"/>
</dbReference>
<dbReference type="Pfam" id="PF00551">
    <property type="entry name" value="Formyl_trans_N"/>
    <property type="match status" value="1"/>
</dbReference>
<keyword evidence="1" id="KW-0436">Ligase</keyword>
<feature type="domain" description="Phosphoribosylglycinamide synthetase N-terminal" evidence="7">
    <location>
        <begin position="155"/>
        <end position="247"/>
    </location>
</feature>
<evidence type="ECO:0000259" key="5">
    <source>
        <dbReference type="Pfam" id="PF00551"/>
    </source>
</evidence>
<feature type="region of interest" description="Disordered" evidence="4">
    <location>
        <begin position="584"/>
        <end position="659"/>
    </location>
</feature>
<reference evidence="8" key="1">
    <citation type="submission" date="2021-02" db="EMBL/GenBank/DDBJ databases">
        <authorList>
            <person name="Nowell W R."/>
        </authorList>
    </citation>
    <scope>NUCLEOTIDE SEQUENCE</scope>
</reference>
<feature type="compositionally biased region" description="Acidic residues" evidence="4">
    <location>
        <begin position="636"/>
        <end position="659"/>
    </location>
</feature>
<dbReference type="InterPro" id="IPR002376">
    <property type="entry name" value="Formyl_transf_N"/>
</dbReference>
<proteinExistence type="predicted"/>
<dbReference type="Gene3D" id="3.90.650.10">
    <property type="entry name" value="PurM-like C-terminal domain"/>
    <property type="match status" value="1"/>
</dbReference>
<feature type="region of interest" description="Disordered" evidence="4">
    <location>
        <begin position="1"/>
        <end position="51"/>
    </location>
</feature>
<dbReference type="PANTHER" id="PTHR10520">
    <property type="entry name" value="TRIFUNCTIONAL PURINE BIOSYNTHETIC PROTEIN ADENOSINE-3-RELATED"/>
    <property type="match status" value="1"/>
</dbReference>
<evidence type="ECO:0000256" key="1">
    <source>
        <dbReference type="ARBA" id="ARBA00022598"/>
    </source>
</evidence>
<dbReference type="InterPro" id="IPR013815">
    <property type="entry name" value="ATP_grasp_subdomain_1"/>
</dbReference>
<evidence type="ECO:0000256" key="3">
    <source>
        <dbReference type="ARBA" id="ARBA00022840"/>
    </source>
</evidence>
<dbReference type="InterPro" id="IPR020561">
    <property type="entry name" value="PRibGlycinamid_synth_ATP-grasp"/>
</dbReference>
<dbReference type="Gene3D" id="3.30.1490.20">
    <property type="entry name" value="ATP-grasp fold, A domain"/>
    <property type="match status" value="1"/>
</dbReference>
<dbReference type="GO" id="GO:0046084">
    <property type="term" value="P:adenine biosynthetic process"/>
    <property type="evidence" value="ECO:0007669"/>
    <property type="project" value="TreeGrafter"/>
</dbReference>
<dbReference type="GO" id="GO:0005524">
    <property type="term" value="F:ATP binding"/>
    <property type="evidence" value="ECO:0007669"/>
    <property type="project" value="UniProtKB-KW"/>
</dbReference>
<evidence type="ECO:0000256" key="2">
    <source>
        <dbReference type="ARBA" id="ARBA00022741"/>
    </source>
</evidence>
<dbReference type="SUPFAM" id="SSF52440">
    <property type="entry name" value="PreATP-grasp domain"/>
    <property type="match status" value="1"/>
</dbReference>
<feature type="domain" description="Formyl transferase N-terminal" evidence="5">
    <location>
        <begin position="1080"/>
        <end position="1266"/>
    </location>
</feature>
<sequence>MSQANNRGGGNKRSRISSSGAYRQRENQSTSSSTNVAQTQSGLIIDNETEQSSEGIKEQLNSVEDIITQPIIEVPTKRLLHLKELGGNLFVSSSTKIYSKTLQKLFDRVLFTKSLNNDVNTAPSDLRVFERVLARSDDNDAYSTCTSLAQPVPATILVLGSTACEHALVWKLLQRRNFKIFISPGNSGTTIDQSTGTISTVFQNEKDLLEYVDTKQIDLVISLNKTFYFEELEARLCEHGLHYLGCSVDTLVLTDNQLNAKQFMSKHKIPTLEWTHCLNEEDARSFINKSPNQQQWIIRATHGNGIINCKSPDEAMQTIKAVFEDHIFGKLNQSVVVEHGYSADDHQVCVLYIVSDGDGDYTQLPIIQSDPLRMGAYGPCPYLTSKQLSYVRRRIVERTLRCSPTIRHLFGFRLLIQGSNYNQVCLLDYVSTFEEPEAEIILSLCEPDVLLQYALDLPSVPIIPLTSKKRRVHCVNTTITSTKSSLTISNKVLSTATKNNKVKIFHNQTDVNVNNNGTGETNFITTSGERIFNVLGYGSTLQEAQIQSVLACEYIKQHANVDDLLFKSDVGAQAIEWYKTRVNRNHSSTGGLTNGKKKKVKKKISLLSGSNKRNRNSANRRRNTKNSEQDKGNYNEENETSDDNDEDDDDDEDEDDDAEPMDFERAFGTVSDMPKLEHMDIYQNNGTFDDHNVHEGETYFDLSSKIDLKTYKQPVLVSSTINLNPLAALFNLNDSDMSDCQTVFEYLGHELTVRCANDLVGARTLYIQCYSSPISSRRSIQRFYQGIEQACQQLDCTLLKTTSSAISSSSFSSLCTGLCDREFTTLNNTSHPTINEGDFLVAIRSSSGTVNTQGYVQLKELFQKKNIHLNDTVPFRTADGEEESFFSLLLQKSSVLASSLAKTIGELIRNRTIKAVRYLKDIGLARMIESLLGPFRSTLNIDLNGQQWPVMPPLFTWIYQHSGFSQDEMFEYFNCGVDYILLVDHTKITVEDLLRHLTETHTSSFYLGTFVSINPTPTRKPIRTPQQPIVAPPQPRTVQLKNISFKYPKPYQTAGALTNNSAPVVIKDRMKQPIANDKTRCAVLISNNDTSLLSLLAYSTSTLECAFEIVLVLSTVAGLSDIARVNELHPSVVTKVIQPKKYAARHYDLDQKVDDELQLHGCELVILDRYTCRLSHSFIMAWRGRLLSIYPSLLPSFRHSSSPIRDALQTGVRITGVTVHFIGESDTDNDGPIIAQESLSVTPFETEMQLENRLRTLEQQLYPKAIDLVASGKIVYQGKRRMSKINSTTSITPSSY</sequence>
<dbReference type="EMBL" id="CAJNOJ010000168">
    <property type="protein sequence ID" value="CAF1234142.1"/>
    <property type="molecule type" value="Genomic_DNA"/>
</dbReference>
<gene>
    <name evidence="8" type="ORF">EDS130_LOCUS27097</name>
</gene>
<dbReference type="InterPro" id="IPR004733">
    <property type="entry name" value="PurM_cligase"/>
</dbReference>
<feature type="compositionally biased region" description="Polar residues" evidence="4">
    <location>
        <begin position="16"/>
        <end position="42"/>
    </location>
</feature>
<dbReference type="InterPro" id="IPR016185">
    <property type="entry name" value="PreATP-grasp_dom_sf"/>
</dbReference>
<dbReference type="Gene3D" id="3.40.50.170">
    <property type="entry name" value="Formyl transferase, N-terminal domain"/>
    <property type="match status" value="1"/>
</dbReference>
<evidence type="ECO:0000259" key="6">
    <source>
        <dbReference type="Pfam" id="PF01071"/>
    </source>
</evidence>
<organism evidence="8 9">
    <name type="scientific">Adineta ricciae</name>
    <name type="common">Rotifer</name>
    <dbReference type="NCBI Taxonomy" id="249248"/>
    <lineage>
        <taxon>Eukaryota</taxon>
        <taxon>Metazoa</taxon>
        <taxon>Spiralia</taxon>
        <taxon>Gnathifera</taxon>
        <taxon>Rotifera</taxon>
        <taxon>Eurotatoria</taxon>
        <taxon>Bdelloidea</taxon>
        <taxon>Adinetida</taxon>
        <taxon>Adinetidae</taxon>
        <taxon>Adineta</taxon>
    </lineage>
</organism>
<evidence type="ECO:0000256" key="4">
    <source>
        <dbReference type="SAM" id="MobiDB-lite"/>
    </source>
</evidence>
<dbReference type="PANTHER" id="PTHR10520:SF12">
    <property type="entry name" value="TRIFUNCTIONAL PURINE BIOSYNTHETIC PROTEIN ADENOSINE-3"/>
    <property type="match status" value="1"/>
</dbReference>
<dbReference type="InterPro" id="IPR036477">
    <property type="entry name" value="Formyl_transf_N_sf"/>
</dbReference>
<name>A0A814YVM8_ADIRI</name>
<dbReference type="Pfam" id="PF02844">
    <property type="entry name" value="GARS_N"/>
    <property type="match status" value="1"/>
</dbReference>
<evidence type="ECO:0000313" key="9">
    <source>
        <dbReference type="Proteomes" id="UP000663852"/>
    </source>
</evidence>
<accession>A0A814YVM8</accession>
<dbReference type="InterPro" id="IPR037123">
    <property type="entry name" value="PRibGlycinamide_synth_C_sf"/>
</dbReference>
<feature type="compositionally biased region" description="Basic residues" evidence="4">
    <location>
        <begin position="595"/>
        <end position="604"/>
    </location>
</feature>
<dbReference type="SUPFAM" id="SSF56042">
    <property type="entry name" value="PurM C-terminal domain-like"/>
    <property type="match status" value="1"/>
</dbReference>